<feature type="repeat" description="PPR" evidence="20">
    <location>
        <begin position="1359"/>
        <end position="1393"/>
    </location>
</feature>
<dbReference type="Pfam" id="PF01762">
    <property type="entry name" value="Galactosyl_T"/>
    <property type="match status" value="1"/>
</dbReference>
<keyword evidence="16" id="KW-0333">Golgi apparatus</keyword>
<keyword evidence="9" id="KW-0677">Repeat</keyword>
<dbReference type="GO" id="GO:0016787">
    <property type="term" value="F:hydrolase activity"/>
    <property type="evidence" value="ECO:0007669"/>
    <property type="project" value="UniProtKB-KW"/>
</dbReference>
<evidence type="ECO:0000256" key="15">
    <source>
        <dbReference type="ARBA" id="ARBA00022989"/>
    </source>
</evidence>
<keyword evidence="6" id="KW-0328">Glycosyltransferase</keyword>
<keyword evidence="18" id="KW-0233">DNA recombination</keyword>
<dbReference type="InterPro" id="IPR001650">
    <property type="entry name" value="Helicase_C-like"/>
</dbReference>
<keyword evidence="14" id="KW-0735">Signal-anchor</keyword>
<evidence type="ECO:0000256" key="20">
    <source>
        <dbReference type="PROSITE-ProRule" id="PRU00708"/>
    </source>
</evidence>
<dbReference type="GO" id="GO:0005524">
    <property type="term" value="F:ATP binding"/>
    <property type="evidence" value="ECO:0007669"/>
    <property type="project" value="UniProtKB-KW"/>
</dbReference>
<evidence type="ECO:0000256" key="13">
    <source>
        <dbReference type="ARBA" id="ARBA00022840"/>
    </source>
</evidence>
<dbReference type="InterPro" id="IPR011990">
    <property type="entry name" value="TPR-like_helical_dom_sf"/>
</dbReference>
<evidence type="ECO:0000256" key="6">
    <source>
        <dbReference type="ARBA" id="ARBA00022676"/>
    </source>
</evidence>
<dbReference type="NCBIfam" id="TIGR00756">
    <property type="entry name" value="PPR"/>
    <property type="match status" value="5"/>
</dbReference>
<keyword evidence="13" id="KW-0067">ATP-binding</keyword>
<evidence type="ECO:0000256" key="8">
    <source>
        <dbReference type="ARBA" id="ARBA00022692"/>
    </source>
</evidence>
<evidence type="ECO:0000256" key="9">
    <source>
        <dbReference type="ARBA" id="ARBA00022737"/>
    </source>
</evidence>
<dbReference type="FunFam" id="3.40.50.10810:FF:000055">
    <property type="entry name" value="Protein CHROMATIN REMODELING 24"/>
    <property type="match status" value="1"/>
</dbReference>
<dbReference type="Pfam" id="PF00176">
    <property type="entry name" value="SNF2-rel_dom"/>
    <property type="match status" value="1"/>
</dbReference>
<feature type="coiled-coil region" evidence="21">
    <location>
        <begin position="1045"/>
        <end position="1072"/>
    </location>
</feature>
<feature type="repeat" description="PPR" evidence="20">
    <location>
        <begin position="1279"/>
        <end position="1313"/>
    </location>
</feature>
<feature type="compositionally biased region" description="Polar residues" evidence="22">
    <location>
        <begin position="120"/>
        <end position="129"/>
    </location>
</feature>
<dbReference type="Pfam" id="PF13041">
    <property type="entry name" value="PPR_2"/>
    <property type="match status" value="3"/>
</dbReference>
<evidence type="ECO:0000256" key="5">
    <source>
        <dbReference type="ARBA" id="ARBA00008661"/>
    </source>
</evidence>
<evidence type="ECO:0000256" key="14">
    <source>
        <dbReference type="ARBA" id="ARBA00022968"/>
    </source>
</evidence>
<name>A0A5N6PFJ4_9ASTR</name>
<evidence type="ECO:0000256" key="10">
    <source>
        <dbReference type="ARBA" id="ARBA00022741"/>
    </source>
</evidence>
<evidence type="ECO:0000256" key="16">
    <source>
        <dbReference type="ARBA" id="ARBA00023034"/>
    </source>
</evidence>
<dbReference type="GO" id="GO:0000139">
    <property type="term" value="C:Golgi membrane"/>
    <property type="evidence" value="ECO:0007669"/>
    <property type="project" value="UniProtKB-SubCell"/>
</dbReference>
<dbReference type="InterPro" id="IPR000330">
    <property type="entry name" value="SNF2_N"/>
</dbReference>
<comment type="similarity">
    <text evidence="4">Belongs to the SNF2/RAD54 helicase family.</text>
</comment>
<dbReference type="UniPathway" id="UPA00378"/>
<dbReference type="InterPro" id="IPR049730">
    <property type="entry name" value="SNF2/RAD54-like_C"/>
</dbReference>
<dbReference type="PANTHER" id="PTHR45629:SF7">
    <property type="entry name" value="DNA EXCISION REPAIR PROTEIN ERCC-6-RELATED"/>
    <property type="match status" value="1"/>
</dbReference>
<dbReference type="GO" id="GO:0015616">
    <property type="term" value="F:DNA translocase activity"/>
    <property type="evidence" value="ECO:0007669"/>
    <property type="project" value="TreeGrafter"/>
</dbReference>
<accession>A0A5N6PFJ4</accession>
<evidence type="ECO:0000256" key="22">
    <source>
        <dbReference type="SAM" id="MobiDB-lite"/>
    </source>
</evidence>
<feature type="domain" description="Helicase ATP-binding" evidence="23">
    <location>
        <begin position="401"/>
        <end position="573"/>
    </location>
</feature>
<dbReference type="SMART" id="SM00490">
    <property type="entry name" value="HELICc"/>
    <property type="match status" value="1"/>
</dbReference>
<evidence type="ECO:0000256" key="3">
    <source>
        <dbReference type="ARBA" id="ARBA00004922"/>
    </source>
</evidence>
<keyword evidence="21" id="KW-0175">Coiled coil</keyword>
<feature type="repeat" description="PPR" evidence="20">
    <location>
        <begin position="1500"/>
        <end position="1534"/>
    </location>
</feature>
<dbReference type="Gene3D" id="3.40.50.10810">
    <property type="entry name" value="Tandem AAA-ATPase domain"/>
    <property type="match status" value="1"/>
</dbReference>
<evidence type="ECO:0000313" key="25">
    <source>
        <dbReference type="EMBL" id="KAD6453098.1"/>
    </source>
</evidence>
<dbReference type="SUPFAM" id="SSF52540">
    <property type="entry name" value="P-loop containing nucleoside triphosphate hydrolases"/>
    <property type="match status" value="2"/>
</dbReference>
<evidence type="ECO:0000259" key="23">
    <source>
        <dbReference type="PROSITE" id="PS51192"/>
    </source>
</evidence>
<evidence type="ECO:0000256" key="1">
    <source>
        <dbReference type="ARBA" id="ARBA00001936"/>
    </source>
</evidence>
<reference evidence="25 26" key="1">
    <citation type="submission" date="2019-05" db="EMBL/GenBank/DDBJ databases">
        <title>Mikania micrantha, genome provides insights into the molecular mechanism of rapid growth.</title>
        <authorList>
            <person name="Liu B."/>
        </authorList>
    </citation>
    <scope>NUCLEOTIDE SEQUENCE [LARGE SCALE GENOMIC DNA]</scope>
    <source>
        <strain evidence="25">NLD-2019</strain>
        <tissue evidence="25">Leaf</tissue>
    </source>
</reference>
<dbReference type="Gene3D" id="3.90.550.50">
    <property type="match status" value="1"/>
</dbReference>
<feature type="region of interest" description="Disordered" evidence="22">
    <location>
        <begin position="1"/>
        <end position="145"/>
    </location>
</feature>
<feature type="compositionally biased region" description="Basic and acidic residues" evidence="22">
    <location>
        <begin position="39"/>
        <end position="49"/>
    </location>
</feature>
<keyword evidence="19" id="KW-0464">Manganese</keyword>
<dbReference type="FunFam" id="3.90.550.50:FF:000002">
    <property type="entry name" value="Hexosyltransferase"/>
    <property type="match status" value="1"/>
</dbReference>
<keyword evidence="15" id="KW-1133">Transmembrane helix</keyword>
<dbReference type="SMART" id="SM00487">
    <property type="entry name" value="DEXDc"/>
    <property type="match status" value="1"/>
</dbReference>
<evidence type="ECO:0000313" key="26">
    <source>
        <dbReference type="Proteomes" id="UP000326396"/>
    </source>
</evidence>
<dbReference type="PANTHER" id="PTHR45629">
    <property type="entry name" value="SNF2/RAD54 FAMILY MEMBER"/>
    <property type="match status" value="1"/>
</dbReference>
<feature type="repeat" description="PPR" evidence="20">
    <location>
        <begin position="1168"/>
        <end position="1202"/>
    </location>
</feature>
<dbReference type="GO" id="GO:0006310">
    <property type="term" value="P:DNA recombination"/>
    <property type="evidence" value="ECO:0007669"/>
    <property type="project" value="UniProtKB-KW"/>
</dbReference>
<feature type="repeat" description="PPR" evidence="20">
    <location>
        <begin position="1465"/>
        <end position="1499"/>
    </location>
</feature>
<dbReference type="Pfam" id="PF13812">
    <property type="entry name" value="PPR_3"/>
    <property type="match status" value="1"/>
</dbReference>
<evidence type="ECO:0000256" key="12">
    <source>
        <dbReference type="ARBA" id="ARBA00022806"/>
    </source>
</evidence>
<dbReference type="Gene3D" id="3.40.50.300">
    <property type="entry name" value="P-loop containing nucleotide triphosphate hydrolases"/>
    <property type="match status" value="1"/>
</dbReference>
<dbReference type="Pfam" id="PF13334">
    <property type="entry name" value="DUF4094"/>
    <property type="match status" value="1"/>
</dbReference>
<comment type="cofactor">
    <cofactor evidence="1">
        <name>Mn(2+)</name>
        <dbReference type="ChEBI" id="CHEBI:29035"/>
    </cofactor>
</comment>
<keyword evidence="17" id="KW-0472">Membrane</keyword>
<dbReference type="CDD" id="cd18793">
    <property type="entry name" value="SF2_C_SNF"/>
    <property type="match status" value="1"/>
</dbReference>
<comment type="subcellular location">
    <subcellularLocation>
        <location evidence="2">Golgi apparatus membrane</location>
        <topology evidence="2">Single-pass type II membrane protein</topology>
    </subcellularLocation>
</comment>
<dbReference type="InterPro" id="IPR027417">
    <property type="entry name" value="P-loop_NTPase"/>
</dbReference>
<keyword evidence="12" id="KW-0347">Helicase</keyword>
<dbReference type="Proteomes" id="UP000326396">
    <property type="component" value="Linkage Group LG12"/>
</dbReference>
<dbReference type="InterPro" id="IPR050496">
    <property type="entry name" value="SNF2_RAD54_helicase_repair"/>
</dbReference>
<feature type="compositionally biased region" description="Polar residues" evidence="22">
    <location>
        <begin position="12"/>
        <end position="29"/>
    </location>
</feature>
<dbReference type="GO" id="GO:0004386">
    <property type="term" value="F:helicase activity"/>
    <property type="evidence" value="ECO:0007669"/>
    <property type="project" value="UniProtKB-KW"/>
</dbReference>
<dbReference type="PROSITE" id="PS51375">
    <property type="entry name" value="PPR"/>
    <property type="match status" value="6"/>
</dbReference>
<feature type="compositionally biased region" description="Basic and acidic residues" evidence="22">
    <location>
        <begin position="70"/>
        <end position="80"/>
    </location>
</feature>
<feature type="repeat" description="PPR" evidence="20">
    <location>
        <begin position="1394"/>
        <end position="1428"/>
    </location>
</feature>
<keyword evidence="7" id="KW-0808">Transferase</keyword>
<feature type="compositionally biased region" description="Acidic residues" evidence="22">
    <location>
        <begin position="81"/>
        <end position="93"/>
    </location>
</feature>
<sequence>MAEDSSKKKAMSLNQLHNRLLTASHSKSTAYGFLSGMKNPDRQQEHDGPSFDITGFDSPSPPKTLENITIEEKVSYSERSDDGEESASLDEPETIGVDYSFSDGAEKVPSEAVNEDEFQSVEQGESRTSAGEHVSSIEDDVDSRHAGDIHQKVKIHGRRRLCKVVVENNEEEDNEFHDVKSDFSAAVVDFDSPSPANNTGNKFDGGDEIRDILSNLSSKFEFLSIEKGKRPVKQASGSSDSFIKENFNEHKPVKTFEDINAEDNSFSIASNRSALSPKAPTTRKEQLSDEYIKNKTSKAVSTESFIRFQKNNNDKDDDDDDDCVVTSGQKFVQKVKDRDRKLGQEFDDSNKVYTLIDESYGSTSGDEVPFSLSNPKFSFLLPSTIANKLYPHQREGLKWLWSLHCKGKGGILGDDMGLGKTMQICGFLAGLFHSNLIKRVLVVAPKTLLPHWLKELGVVNLSGKTREYFGTCAKARQYELQYVLQDKGVLLTTYDIVRNNVKALSGEYDEMEEDAMTWDYMILDEGHLIKNPSTQRAKSLLAIPCAHRIIISGTPLQNNLKELWALFNFCCPELLGDKKCFKEKYESAILRGNDKNASDRDKRIGSAVAQDLRNCIQPYFLRRLKNEVFREDGGTNTAKLSKKNEIIVWLRLSSCQRQLYEAFLKSEIVLSAFDGSPLAAITILKKICDHPLLLTKRAAEDVLEGMESVLNQEDHGVAEKLAMHLADVADKYVIQENHNILSCKISFIVSLLDNLIPEGHNVLIFSQTRKMLNLIQDTLNARGYKFLRIDGTTKASDRLKIVNDFQEGVGAPIFLLTSQVGGLGLTLTKADRVIVVDPAWNPSTDNQSVDRAYRIGQKKDVIVYRLMTCGTVEEKIYRKQIYKGGLFKSATEHKEQIRYFSQQDLRELLSLPKQGFDVSLTQQQLHEEHDCEHKMDSSLKVHTKFLESLGIAGISHHSLLFSRTAPVPAVTEEELTRIRQSTYVGNSFSHSSSEQNVDAAQFAFNPKEVAQRKHISPNISNKLTESEIKQQINRLSQIYANKAMVARLGDNGAKIQKQIAELNSELHKLRSSKAGVIETIDLDDDFNRVVPETVTKPLLESSPDADLISQMLIRHHNPFHTMESSLQLNGIKISPILVHQTLIRLQNMSKIALAFFCWAKDQASYNHDTPAYNLMIDILGKVRQFDVAWHLIIEMDQKGVNPSSTTFYVLIRRLISAGLTRQAIRAFDDMGCFVVNDADQQQQPIEDFYFLFDTLCKYGYPKVATELFNKWKNWRFQLDAKIYTILIYGWCKVNKIVMAERFYKEMLDKGIEPNVVTYNVVLNGMCRRSSLHPDDRFERTINDAEKVFDEMLQRGIDPDVTSYSVLLHVYSRAHKPDATLETLKIMKDKGIHPSLATYTSVVKCLCSCGRLDGADKLLDEMVQNGVNPSATTYNCFFKEYRGRKDVDSAIRLYKRLKKDLVCIPDTHTYNILLGMFLKLNRSDLVKEIWDDMKGGGSGPDLDSYTLLVHHLCEVEKWQEACECFVEMIEKGILPQKVTFEKLYKGLIQSDMLRTWRRLKKRLDDEFMSKPCTGFEIHKLEYLFLPTMKNIRCGGRRLSPKWILIFSIISFASGVFFTNRVWAPLDFDGKVVRRREQEIKIVSDRCVTNKDGDLLGAIHRSDEAIRSLGNSISRLRMMLPGVQSLPEKVNNGYLQTNKTVAVYTRRKKAFVVIGINTAFSSRRRRDSVRETWMPRGEKLIQLEKEKGIVVRFIIGHSVTSKSILDRAIDSEESQHRDFLRLKHVEGYHELTAKTRTFFATAYDTWDAKFYVKVDDDVHVNLGMLASTLDRHQSKPRAYIGCMKSGPVLSQKNAKYHEPEYWKFGEEGNKYFWHATGQIYAISNDLAAYISTNQKILHKYANEDVSLGAWFIGLDVEHIDDRNMCCGTPPECEWKAETNNVCIASFDWSCSGICKSVERIKEVHKKCGENRSALWNRPTLKI</sequence>
<evidence type="ECO:0000256" key="18">
    <source>
        <dbReference type="ARBA" id="ARBA00023172"/>
    </source>
</evidence>
<evidence type="ECO:0000256" key="19">
    <source>
        <dbReference type="ARBA" id="ARBA00023211"/>
    </source>
</evidence>
<evidence type="ECO:0000256" key="4">
    <source>
        <dbReference type="ARBA" id="ARBA00007025"/>
    </source>
</evidence>
<comment type="pathway">
    <text evidence="3">Protein modification; protein glycosylation.</text>
</comment>
<dbReference type="EMBL" id="SZYD01000004">
    <property type="protein sequence ID" value="KAD6453098.1"/>
    <property type="molecule type" value="Genomic_DNA"/>
</dbReference>
<feature type="domain" description="Helicase C-terminal" evidence="24">
    <location>
        <begin position="747"/>
        <end position="906"/>
    </location>
</feature>
<dbReference type="Pfam" id="PF00271">
    <property type="entry name" value="Helicase_C"/>
    <property type="match status" value="1"/>
</dbReference>
<dbReference type="InterPro" id="IPR014001">
    <property type="entry name" value="Helicase_ATP-bd"/>
</dbReference>
<keyword evidence="26" id="KW-1185">Reference proteome</keyword>
<dbReference type="PROSITE" id="PS51194">
    <property type="entry name" value="HELICASE_CTER"/>
    <property type="match status" value="1"/>
</dbReference>
<dbReference type="InterPro" id="IPR002885">
    <property type="entry name" value="PPR_rpt"/>
</dbReference>
<dbReference type="InterPro" id="IPR002659">
    <property type="entry name" value="Glyco_trans_31"/>
</dbReference>
<evidence type="ECO:0000256" key="7">
    <source>
        <dbReference type="ARBA" id="ARBA00022679"/>
    </source>
</evidence>
<dbReference type="PROSITE" id="PS51192">
    <property type="entry name" value="HELICASE_ATP_BIND_1"/>
    <property type="match status" value="1"/>
</dbReference>
<evidence type="ECO:0000256" key="11">
    <source>
        <dbReference type="ARBA" id="ARBA00022801"/>
    </source>
</evidence>
<gene>
    <name evidence="25" type="ORF">E3N88_07803</name>
</gene>
<evidence type="ECO:0000256" key="17">
    <source>
        <dbReference type="ARBA" id="ARBA00023136"/>
    </source>
</evidence>
<organism evidence="25 26">
    <name type="scientific">Mikania micrantha</name>
    <name type="common">bitter vine</name>
    <dbReference type="NCBI Taxonomy" id="192012"/>
    <lineage>
        <taxon>Eukaryota</taxon>
        <taxon>Viridiplantae</taxon>
        <taxon>Streptophyta</taxon>
        <taxon>Embryophyta</taxon>
        <taxon>Tracheophyta</taxon>
        <taxon>Spermatophyta</taxon>
        <taxon>Magnoliopsida</taxon>
        <taxon>eudicotyledons</taxon>
        <taxon>Gunneridae</taxon>
        <taxon>Pentapetalae</taxon>
        <taxon>asterids</taxon>
        <taxon>campanulids</taxon>
        <taxon>Asterales</taxon>
        <taxon>Asteraceae</taxon>
        <taxon>Asteroideae</taxon>
        <taxon>Heliantheae alliance</taxon>
        <taxon>Eupatorieae</taxon>
        <taxon>Mikania</taxon>
    </lineage>
</organism>
<keyword evidence="11" id="KW-0378">Hydrolase</keyword>
<evidence type="ECO:0000256" key="2">
    <source>
        <dbReference type="ARBA" id="ARBA00004323"/>
    </source>
</evidence>
<dbReference type="Gene3D" id="1.25.40.10">
    <property type="entry name" value="Tetratricopeptide repeat domain"/>
    <property type="match status" value="4"/>
</dbReference>
<dbReference type="OrthoDB" id="413460at2759"/>
<keyword evidence="8" id="KW-0812">Transmembrane</keyword>
<comment type="similarity">
    <text evidence="5">Belongs to the glycosyltransferase 31 family.</text>
</comment>
<dbReference type="InterPro" id="IPR025298">
    <property type="entry name" value="DUF4094"/>
</dbReference>
<dbReference type="GO" id="GO:0016758">
    <property type="term" value="F:hexosyltransferase activity"/>
    <property type="evidence" value="ECO:0007669"/>
    <property type="project" value="InterPro"/>
</dbReference>
<dbReference type="InterPro" id="IPR038718">
    <property type="entry name" value="SNF2-like_sf"/>
</dbReference>
<proteinExistence type="inferred from homology"/>
<evidence type="ECO:0000256" key="21">
    <source>
        <dbReference type="SAM" id="Coils"/>
    </source>
</evidence>
<keyword evidence="10" id="KW-0547">Nucleotide-binding</keyword>
<comment type="caution">
    <text evidence="25">The sequence shown here is derived from an EMBL/GenBank/DDBJ whole genome shotgun (WGS) entry which is preliminary data.</text>
</comment>
<protein>
    <submittedName>
        <fullName evidence="25">Uncharacterized protein</fullName>
    </submittedName>
</protein>
<evidence type="ECO:0000259" key="24">
    <source>
        <dbReference type="PROSITE" id="PS51194"/>
    </source>
</evidence>